<dbReference type="CDD" id="cd16922">
    <property type="entry name" value="HATPase_EvgS-ArcB-TorS-like"/>
    <property type="match status" value="1"/>
</dbReference>
<comment type="catalytic activity">
    <reaction evidence="1">
        <text>ATP + protein L-histidine = ADP + protein N-phospho-L-histidine.</text>
        <dbReference type="EC" id="2.7.13.3"/>
    </reaction>
</comment>
<keyword evidence="4" id="KW-1003">Cell membrane</keyword>
<keyword evidence="9" id="KW-0418">Kinase</keyword>
<evidence type="ECO:0000256" key="15">
    <source>
        <dbReference type="PROSITE-ProRule" id="PRU00110"/>
    </source>
</evidence>
<keyword evidence="7" id="KW-0808">Transferase</keyword>
<keyword evidence="5" id="KW-0997">Cell inner membrane</keyword>
<keyword evidence="6 16" id="KW-0597">Phosphoprotein</keyword>
<accession>A0A2S3R7H3</accession>
<protein>
    <recommendedName>
        <fullName evidence="3">histidine kinase</fullName>
        <ecNumber evidence="3">2.7.13.3</ecNumber>
    </recommendedName>
</protein>
<evidence type="ECO:0000313" key="22">
    <source>
        <dbReference type="Proteomes" id="UP000237466"/>
    </source>
</evidence>
<feature type="domain" description="Response regulatory" evidence="19">
    <location>
        <begin position="994"/>
        <end position="1113"/>
    </location>
</feature>
<comment type="caution">
    <text evidence="21">The sequence shown here is derived from an EMBL/GenBank/DDBJ whole genome shotgun (WGS) entry which is preliminary data.</text>
</comment>
<dbReference type="PANTHER" id="PTHR43047:SF72">
    <property type="entry name" value="OSMOSENSING HISTIDINE PROTEIN KINASE SLN1"/>
    <property type="match status" value="1"/>
</dbReference>
<dbReference type="InterPro" id="IPR005467">
    <property type="entry name" value="His_kinase_dom"/>
</dbReference>
<sequence length="1223" mass="138734">MLCACQSIATLPHLIVITRESCCLLLRIAAIALLSLFTSLTSAANYLSDADRDYLSAHPVLNVGILNNSWLPYWGGLELAPQGIHHDYAMSFARELGIQIRYQGYDSIREMLLGLKNEEVDIVIGFGKTPSRANDFLFSLPLYKNVRVIWLRDKALELEPLESLKWVCVEKTSYCEVLAERGYHNVITARNYQAATQMILQGLADATISNYVSLSHFLSEKGVSQGKVLFDKSLGTQINRVLFNKEQRKLKSIIDKVILAEQRGLTRSRIHSKDIYFLNDQASLRLLFDEGREQVIRYTIEEETFPLSYRDRDGKVKGYVHDILNRISMRSVLEFEYVPAKGRDVLQMLEDGVVDLLPARNYQGVDQRDFLVTEPYANITFDMVESTADYQERNLAILDRTGNYYSYLDVNRDYRNVRVFRELEELLPQLESGKVSHALMNQDLIHQLLIDDHRDHFKPLADSLETEFVVKLAMVVRKDDPMFHDMLNTALKTFSVKEIDSIQSAYRKVMLHFGYDKQQVIIYSLIALCLALLIVLLFSLWSTRLKDSLRQSEKVVELSQHQISWLTKLLDTIPSMISISDSKGRLVLSNQAYQASFRQCRENSCVDLESVCSFLHLSEREQAEFEEIIQVPASECGMGERFYHVTRKAILHDQMEMTHYLTLFSDISDLKQTELALRESNRAALQAVEARNQFLAVVSHELRTPIAAMLGLMEILSHRLSNSESQQLLDNAIRSAERLSLHVNDILDFSKIEASQLQLDIQEYRIIEELGPVLRSFEASAQLKGLQFNVHWQPTAYIDAQYDALRVNQIVSNLLSNAVKFTEVGQIKVEIACDENALSIEIVDTGCGMTEAQLDCVFQPFVQADTSITRRFGGTGLGMSIVKSLLDLMGGTIAFHSELEQGTKVLVWIPVKGRAYASEIEVAHYLGASDLVMAWFEKWGTRGNAVHGLPKFVDWSLSPMDNLYPDLLLKQWLAHESDNVRLPNEQVTCQLQGRVLIVDDEPINRLLMQKQLKEIGITSVALADGEQAFRYLQQHGEGIDLLITDCHMPIMDGFELTAKTRSDILSFAAKPIVGCTAEDSRIAAEKAMSAGMDKVIYKPYSLAQLQRVLAHYLPEQVQQADTNANWLKEYQEEEREEMANVVIESFRFDIEQLEQEGADVAAIAHRVKGAAGALLLHELAALAKRVEQQKEPEHVERNKQQLILSMQTVVEQANAWLASSKGE</sequence>
<evidence type="ECO:0000256" key="8">
    <source>
        <dbReference type="ARBA" id="ARBA00022692"/>
    </source>
</evidence>
<dbReference type="Gene3D" id="3.40.50.2300">
    <property type="match status" value="1"/>
</dbReference>
<evidence type="ECO:0000313" key="21">
    <source>
        <dbReference type="EMBL" id="POB49662.1"/>
    </source>
</evidence>
<dbReference type="Gene3D" id="3.30.565.10">
    <property type="entry name" value="Histidine kinase-like ATPase, C-terminal domain"/>
    <property type="match status" value="1"/>
</dbReference>
<dbReference type="Gene3D" id="1.20.120.160">
    <property type="entry name" value="HPT domain"/>
    <property type="match status" value="1"/>
</dbReference>
<keyword evidence="12 17" id="KW-1133">Transmembrane helix</keyword>
<evidence type="ECO:0000256" key="7">
    <source>
        <dbReference type="ARBA" id="ARBA00022679"/>
    </source>
</evidence>
<dbReference type="InterPro" id="IPR008207">
    <property type="entry name" value="Sig_transdc_His_kin_Hpt_dom"/>
</dbReference>
<evidence type="ECO:0000256" key="5">
    <source>
        <dbReference type="ARBA" id="ARBA00022519"/>
    </source>
</evidence>
<dbReference type="Pfam" id="PF02518">
    <property type="entry name" value="HATPase_c"/>
    <property type="match status" value="1"/>
</dbReference>
<evidence type="ECO:0000256" key="10">
    <source>
        <dbReference type="ARBA" id="ARBA00022801"/>
    </source>
</evidence>
<dbReference type="InterPro" id="IPR004358">
    <property type="entry name" value="Sig_transdc_His_kin-like_C"/>
</dbReference>
<dbReference type="InterPro" id="IPR036641">
    <property type="entry name" value="HPT_dom_sf"/>
</dbReference>
<evidence type="ECO:0000259" key="20">
    <source>
        <dbReference type="PROSITE" id="PS50894"/>
    </source>
</evidence>
<dbReference type="InterPro" id="IPR001789">
    <property type="entry name" value="Sig_transdc_resp-reg_receiver"/>
</dbReference>
<dbReference type="Gene3D" id="3.40.190.10">
    <property type="entry name" value="Periplasmic binding protein-like II"/>
    <property type="match status" value="4"/>
</dbReference>
<keyword evidence="8 17" id="KW-0812">Transmembrane</keyword>
<feature type="modified residue" description="Phosphohistidine" evidence="15">
    <location>
        <position position="1165"/>
    </location>
</feature>
<dbReference type="InterPro" id="IPR036097">
    <property type="entry name" value="HisK_dim/P_sf"/>
</dbReference>
<feature type="domain" description="HPt" evidence="20">
    <location>
        <begin position="1119"/>
        <end position="1220"/>
    </location>
</feature>
<dbReference type="GO" id="GO:0005886">
    <property type="term" value="C:plasma membrane"/>
    <property type="evidence" value="ECO:0007669"/>
    <property type="project" value="UniProtKB-SubCell"/>
</dbReference>
<dbReference type="EMBL" id="PDGH01000027">
    <property type="protein sequence ID" value="POB49662.1"/>
    <property type="molecule type" value="Genomic_DNA"/>
</dbReference>
<evidence type="ECO:0000256" key="16">
    <source>
        <dbReference type="PROSITE-ProRule" id="PRU00169"/>
    </source>
</evidence>
<dbReference type="SMART" id="SM00388">
    <property type="entry name" value="HisKA"/>
    <property type="match status" value="1"/>
</dbReference>
<dbReference type="Pfam" id="PF00512">
    <property type="entry name" value="HisKA"/>
    <property type="match status" value="1"/>
</dbReference>
<feature type="transmembrane region" description="Helical" evidence="17">
    <location>
        <begin position="24"/>
        <end position="47"/>
    </location>
</feature>
<evidence type="ECO:0000256" key="4">
    <source>
        <dbReference type="ARBA" id="ARBA00022475"/>
    </source>
</evidence>
<dbReference type="CDD" id="cd00082">
    <property type="entry name" value="HisKA"/>
    <property type="match status" value="1"/>
</dbReference>
<dbReference type="SMART" id="SM00448">
    <property type="entry name" value="REC"/>
    <property type="match status" value="1"/>
</dbReference>
<dbReference type="SMART" id="SM00062">
    <property type="entry name" value="PBPb"/>
    <property type="match status" value="2"/>
</dbReference>
<dbReference type="Gene3D" id="3.30.450.20">
    <property type="entry name" value="PAS domain"/>
    <property type="match status" value="1"/>
</dbReference>
<keyword evidence="11" id="KW-0067">ATP-binding</keyword>
<dbReference type="PROSITE" id="PS50894">
    <property type="entry name" value="HPT"/>
    <property type="match status" value="1"/>
</dbReference>
<proteinExistence type="predicted"/>
<evidence type="ECO:0000256" key="13">
    <source>
        <dbReference type="ARBA" id="ARBA00023012"/>
    </source>
</evidence>
<dbReference type="FunFam" id="3.30.565.10:FF:000010">
    <property type="entry name" value="Sensor histidine kinase RcsC"/>
    <property type="match status" value="1"/>
</dbReference>
<dbReference type="SMART" id="SM00387">
    <property type="entry name" value="HATPase_c"/>
    <property type="match status" value="1"/>
</dbReference>
<dbReference type="CDD" id="cd17546">
    <property type="entry name" value="REC_hyHK_CKI1_RcsC-like"/>
    <property type="match status" value="1"/>
</dbReference>
<dbReference type="SUPFAM" id="SSF53850">
    <property type="entry name" value="Periplasmic binding protein-like II"/>
    <property type="match status" value="2"/>
</dbReference>
<dbReference type="PANTHER" id="PTHR43047">
    <property type="entry name" value="TWO-COMPONENT HISTIDINE PROTEIN KINASE"/>
    <property type="match status" value="1"/>
</dbReference>
<evidence type="ECO:0000256" key="11">
    <source>
        <dbReference type="ARBA" id="ARBA00022840"/>
    </source>
</evidence>
<dbReference type="EC" id="2.7.13.3" evidence="3"/>
<dbReference type="CDD" id="cd01007">
    <property type="entry name" value="PBP2_BvgS_HisK_like"/>
    <property type="match status" value="1"/>
</dbReference>
<evidence type="ECO:0000256" key="17">
    <source>
        <dbReference type="SAM" id="Phobius"/>
    </source>
</evidence>
<dbReference type="PRINTS" id="PR00344">
    <property type="entry name" value="BCTRLSENSOR"/>
</dbReference>
<dbReference type="InterPro" id="IPR011006">
    <property type="entry name" value="CheY-like_superfamily"/>
</dbReference>
<keyword evidence="11" id="KW-0547">Nucleotide-binding</keyword>
<dbReference type="InterPro" id="IPR001638">
    <property type="entry name" value="Solute-binding_3/MltF_N"/>
</dbReference>
<feature type="domain" description="Histidine kinase" evidence="18">
    <location>
        <begin position="697"/>
        <end position="913"/>
    </location>
</feature>
<evidence type="ECO:0000256" key="14">
    <source>
        <dbReference type="ARBA" id="ARBA00023136"/>
    </source>
</evidence>
<evidence type="ECO:0000259" key="19">
    <source>
        <dbReference type="PROSITE" id="PS50110"/>
    </source>
</evidence>
<dbReference type="SUPFAM" id="SSF55874">
    <property type="entry name" value="ATPase domain of HSP90 chaperone/DNA topoisomerase II/histidine kinase"/>
    <property type="match status" value="1"/>
</dbReference>
<dbReference type="InterPro" id="IPR003594">
    <property type="entry name" value="HATPase_dom"/>
</dbReference>
<dbReference type="InterPro" id="IPR003661">
    <property type="entry name" value="HisK_dim/P_dom"/>
</dbReference>
<gene>
    <name evidence="21" type="ORF">CRN52_02715</name>
</gene>
<feature type="transmembrane region" description="Helical" evidence="17">
    <location>
        <begin position="520"/>
        <end position="541"/>
    </location>
</feature>
<dbReference type="PROSITE" id="PS50110">
    <property type="entry name" value="RESPONSE_REGULATORY"/>
    <property type="match status" value="1"/>
</dbReference>
<dbReference type="Proteomes" id="UP000237466">
    <property type="component" value="Unassembled WGS sequence"/>
</dbReference>
<dbReference type="Gene3D" id="1.10.287.130">
    <property type="match status" value="1"/>
</dbReference>
<evidence type="ECO:0000259" key="18">
    <source>
        <dbReference type="PROSITE" id="PS50109"/>
    </source>
</evidence>
<evidence type="ECO:0000256" key="1">
    <source>
        <dbReference type="ARBA" id="ARBA00000085"/>
    </source>
</evidence>
<dbReference type="SUPFAM" id="SSF47226">
    <property type="entry name" value="Histidine-containing phosphotransfer domain, HPT domain"/>
    <property type="match status" value="1"/>
</dbReference>
<evidence type="ECO:0000256" key="12">
    <source>
        <dbReference type="ARBA" id="ARBA00022989"/>
    </source>
</evidence>
<name>A0A2S3R7H3_VIBVL</name>
<dbReference type="SUPFAM" id="SSF47384">
    <property type="entry name" value="Homodimeric domain of signal transducing histidine kinase"/>
    <property type="match status" value="1"/>
</dbReference>
<dbReference type="AlphaFoldDB" id="A0A2S3R7H3"/>
<dbReference type="GO" id="GO:0009927">
    <property type="term" value="F:histidine phosphotransfer kinase activity"/>
    <property type="evidence" value="ECO:0007669"/>
    <property type="project" value="TreeGrafter"/>
</dbReference>
<dbReference type="Pfam" id="PF00072">
    <property type="entry name" value="Response_reg"/>
    <property type="match status" value="1"/>
</dbReference>
<comment type="subcellular location">
    <subcellularLocation>
        <location evidence="2">Cell inner membrane</location>
        <topology evidence="2">Multi-pass membrane protein</topology>
    </subcellularLocation>
</comment>
<keyword evidence="13" id="KW-0902">Two-component regulatory system</keyword>
<evidence type="ECO:0000256" key="6">
    <source>
        <dbReference type="ARBA" id="ARBA00022553"/>
    </source>
</evidence>
<reference evidence="21 22" key="1">
    <citation type="journal article" date="2018" name="Front. Microbiol.">
        <title>Phylogeny of Vibrio vulnificus from the Analysis of the Core-Genome: Implications for Intra-Species Taxonomy.</title>
        <authorList>
            <person name="Roig F.J."/>
            <person name="Gonzalez-Candelas F."/>
            <person name="Sanjuan E."/>
            <person name="Fouz B."/>
            <person name="Feil E.J."/>
            <person name="Llorens C."/>
            <person name="Baker-Austin C."/>
            <person name="Oliver J.D."/>
            <person name="Danin-Poleg Y."/>
            <person name="Gibas C.J."/>
            <person name="Kashi Y."/>
            <person name="Gulig P.A."/>
            <person name="Morrison S.S."/>
            <person name="Amaro C."/>
        </authorList>
    </citation>
    <scope>NUCLEOTIDE SEQUENCE [LARGE SCALE GENOMIC DNA]</scope>
    <source>
        <strain evidence="21 22">CECT4608</strain>
    </source>
</reference>
<keyword evidence="14 17" id="KW-0472">Membrane</keyword>
<dbReference type="GO" id="GO:0000155">
    <property type="term" value="F:phosphorelay sensor kinase activity"/>
    <property type="evidence" value="ECO:0007669"/>
    <property type="project" value="InterPro"/>
</dbReference>
<evidence type="ECO:0000256" key="3">
    <source>
        <dbReference type="ARBA" id="ARBA00012438"/>
    </source>
</evidence>
<dbReference type="GO" id="GO:0016787">
    <property type="term" value="F:hydrolase activity"/>
    <property type="evidence" value="ECO:0007669"/>
    <property type="project" value="UniProtKB-KW"/>
</dbReference>
<organism evidence="21 22">
    <name type="scientific">Vibrio vulnificus</name>
    <dbReference type="NCBI Taxonomy" id="672"/>
    <lineage>
        <taxon>Bacteria</taxon>
        <taxon>Pseudomonadati</taxon>
        <taxon>Pseudomonadota</taxon>
        <taxon>Gammaproteobacteria</taxon>
        <taxon>Vibrionales</taxon>
        <taxon>Vibrionaceae</taxon>
        <taxon>Vibrio</taxon>
    </lineage>
</organism>
<feature type="modified residue" description="4-aspartylphosphate" evidence="16">
    <location>
        <position position="1045"/>
    </location>
</feature>
<keyword evidence="10" id="KW-0378">Hydrolase</keyword>
<dbReference type="InterPro" id="IPR036890">
    <property type="entry name" value="HATPase_C_sf"/>
</dbReference>
<dbReference type="Pfam" id="PF00497">
    <property type="entry name" value="SBP_bac_3"/>
    <property type="match status" value="2"/>
</dbReference>
<dbReference type="SUPFAM" id="SSF52172">
    <property type="entry name" value="CheY-like"/>
    <property type="match status" value="1"/>
</dbReference>
<evidence type="ECO:0000256" key="2">
    <source>
        <dbReference type="ARBA" id="ARBA00004429"/>
    </source>
</evidence>
<evidence type="ECO:0000256" key="9">
    <source>
        <dbReference type="ARBA" id="ARBA00022777"/>
    </source>
</evidence>
<dbReference type="PROSITE" id="PS50109">
    <property type="entry name" value="HIS_KIN"/>
    <property type="match status" value="1"/>
</dbReference>
<dbReference type="RefSeq" id="WP_103199773.1">
    <property type="nucleotide sequence ID" value="NZ_PDGH01000027.1"/>
</dbReference>